<sequence length="320" mass="34080">MPTDNESDLFYPLPKSWLDLNRSGDDNATLTRDRSGPSNIHLVSSDDLLKIAIVQKRQAFLFRDAATSFDYSWAQFGIDLVGGIVGGIGGLVLTAAINALKPPQVIGLPTLALQQIGSIVRQQIDAAFQQHYSGEVEGVRQKLLTYGETNDIGKLNEAEAQCDNLVPHLYGFGYPALGGYFMATNLHLTALIGKAAINPSYKATCLRKKAEYAGNGILLANQAVARLQTRVNTCSCSGGHGHIRGEGSQWGYSCNCAGDWGADKRSFSDGGEGAMPAGKPAELSNACNATRDQLLQGTVVNPIQMGINPIVLALNQLASA</sequence>
<name>A0A6P2DBS1_9BACT</name>
<evidence type="ECO:0000313" key="1">
    <source>
        <dbReference type="EMBL" id="VTR99198.1"/>
    </source>
</evidence>
<evidence type="ECO:0000313" key="2">
    <source>
        <dbReference type="Proteomes" id="UP000464178"/>
    </source>
</evidence>
<dbReference type="RefSeq" id="WP_162671815.1">
    <property type="nucleotide sequence ID" value="NZ_LR593886.1"/>
</dbReference>
<protein>
    <submittedName>
        <fullName evidence="1">Uncharacterized protein</fullName>
    </submittedName>
</protein>
<dbReference type="KEGG" id="gms:SOIL9_00210"/>
<proteinExistence type="predicted"/>
<keyword evidence="2" id="KW-1185">Reference proteome</keyword>
<gene>
    <name evidence="1" type="ORF">SOIL9_00210</name>
</gene>
<dbReference type="EMBL" id="LR593886">
    <property type="protein sequence ID" value="VTR99198.1"/>
    <property type="molecule type" value="Genomic_DNA"/>
</dbReference>
<accession>A0A6P2DBS1</accession>
<dbReference type="AlphaFoldDB" id="A0A6P2DBS1"/>
<reference evidence="1 2" key="1">
    <citation type="submission" date="2019-05" db="EMBL/GenBank/DDBJ databases">
        <authorList>
            <consortium name="Science for Life Laboratories"/>
        </authorList>
    </citation>
    <scope>NUCLEOTIDE SEQUENCE [LARGE SCALE GENOMIC DNA]</scope>
    <source>
        <strain evidence="1">Soil9</strain>
    </source>
</reference>
<organism evidence="1 2">
    <name type="scientific">Gemmata massiliana</name>
    <dbReference type="NCBI Taxonomy" id="1210884"/>
    <lineage>
        <taxon>Bacteria</taxon>
        <taxon>Pseudomonadati</taxon>
        <taxon>Planctomycetota</taxon>
        <taxon>Planctomycetia</taxon>
        <taxon>Gemmatales</taxon>
        <taxon>Gemmataceae</taxon>
        <taxon>Gemmata</taxon>
    </lineage>
</organism>
<dbReference type="Proteomes" id="UP000464178">
    <property type="component" value="Chromosome"/>
</dbReference>